<dbReference type="EMBL" id="DAASUW010000017">
    <property type="protein sequence ID" value="HAE7123055.1"/>
    <property type="molecule type" value="Genomic_DNA"/>
</dbReference>
<gene>
    <name evidence="2" type="ORF">GND69_002839</name>
</gene>
<reference evidence="2" key="1">
    <citation type="journal article" date="2018" name="Genome Biol.">
        <title>SKESA: strategic k-mer extension for scrupulous assemblies.</title>
        <authorList>
            <person name="Souvorov A."/>
            <person name="Agarwala R."/>
            <person name="Lipman D.J."/>
        </authorList>
    </citation>
    <scope>NUCLEOTIDE SEQUENCE</scope>
    <source>
        <strain evidence="2">128-87</strain>
    </source>
</reference>
<proteinExistence type="predicted"/>
<sequence>MKIKYILFILFTSYSAASVASFSEEENSQLASINQKSSGEVKTALDNLNKSVDTQISNNPDRKPLILELKKSWGDMIDKKCQLETFDSKGTAETTEVSNCLVRYYQEEMKYFDAMLP</sequence>
<organism evidence="2">
    <name type="scientific">Salmonella enterica subsp. diarizonae serovar 48:i:z</name>
    <dbReference type="NCBI Taxonomy" id="1192842"/>
    <lineage>
        <taxon>Bacteria</taxon>
        <taxon>Pseudomonadati</taxon>
        <taxon>Pseudomonadota</taxon>
        <taxon>Gammaproteobacteria</taxon>
        <taxon>Enterobacterales</taxon>
        <taxon>Enterobacteriaceae</taxon>
        <taxon>Salmonella</taxon>
    </lineage>
</organism>
<dbReference type="AlphaFoldDB" id="A0A735VXE7"/>
<protein>
    <recommendedName>
        <fullName evidence="3">DUF1311 domain-containing protein</fullName>
    </recommendedName>
</protein>
<feature type="chain" id="PRO_5028032805" description="DUF1311 domain-containing protein" evidence="1">
    <location>
        <begin position="21"/>
        <end position="117"/>
    </location>
</feature>
<evidence type="ECO:0008006" key="3">
    <source>
        <dbReference type="Google" id="ProtNLM"/>
    </source>
</evidence>
<name>A0A735VXE7_SALDZ</name>
<accession>A0A735VXE7</accession>
<comment type="caution">
    <text evidence="2">The sequence shown here is derived from an EMBL/GenBank/DDBJ whole genome shotgun (WGS) entry which is preliminary data.</text>
</comment>
<dbReference type="Gene3D" id="1.20.1270.180">
    <property type="match status" value="1"/>
</dbReference>
<feature type="signal peptide" evidence="1">
    <location>
        <begin position="1"/>
        <end position="20"/>
    </location>
</feature>
<keyword evidence="1" id="KW-0732">Signal</keyword>
<reference evidence="2" key="2">
    <citation type="submission" date="2018-07" db="EMBL/GenBank/DDBJ databases">
        <authorList>
            <consortium name="NCBI Pathogen Detection Project"/>
        </authorList>
    </citation>
    <scope>NUCLEOTIDE SEQUENCE</scope>
    <source>
        <strain evidence="2">128-87</strain>
    </source>
</reference>
<evidence type="ECO:0000313" key="2">
    <source>
        <dbReference type="EMBL" id="HAE7123055.1"/>
    </source>
</evidence>
<evidence type="ECO:0000256" key="1">
    <source>
        <dbReference type="SAM" id="SignalP"/>
    </source>
</evidence>
<dbReference type="RefSeq" id="WP_121768396.1">
    <property type="nucleotide sequence ID" value="NZ_PVNQ01000004.1"/>
</dbReference>